<evidence type="ECO:0000259" key="2">
    <source>
        <dbReference type="Pfam" id="PF14040"/>
    </source>
</evidence>
<dbReference type="RefSeq" id="WP_218154245.1">
    <property type="nucleotide sequence ID" value="NZ_FOBF01000036.1"/>
</dbReference>
<accession>A0A1H8JB61</accession>
<dbReference type="AlphaFoldDB" id="A0A1H8JB61"/>
<dbReference type="Proteomes" id="UP000198953">
    <property type="component" value="Unassembled WGS sequence"/>
</dbReference>
<reference evidence="3 4" key="1">
    <citation type="submission" date="2016-10" db="EMBL/GenBank/DDBJ databases">
        <authorList>
            <person name="de Groot N.N."/>
        </authorList>
    </citation>
    <scope>NUCLEOTIDE SEQUENCE [LARGE SCALE GENOMIC DNA]</scope>
    <source>
        <strain evidence="3 4">DSM 43357</strain>
    </source>
</reference>
<evidence type="ECO:0000313" key="3">
    <source>
        <dbReference type="EMBL" id="SEN78020.1"/>
    </source>
</evidence>
<feature type="compositionally biased region" description="Acidic residues" evidence="1">
    <location>
        <begin position="422"/>
        <end position="435"/>
    </location>
</feature>
<dbReference type="Gene3D" id="2.60.120.200">
    <property type="match status" value="1"/>
</dbReference>
<proteinExistence type="predicted"/>
<feature type="domain" description="Deoxyribonuclease NucA/NucB" evidence="2">
    <location>
        <begin position="339"/>
        <end position="407"/>
    </location>
</feature>
<dbReference type="Pfam" id="PF14040">
    <property type="entry name" value="DNase_NucA_NucB"/>
    <property type="match status" value="1"/>
</dbReference>
<feature type="region of interest" description="Disordered" evidence="1">
    <location>
        <begin position="415"/>
        <end position="435"/>
    </location>
</feature>
<feature type="non-terminal residue" evidence="3">
    <location>
        <position position="1"/>
    </location>
</feature>
<dbReference type="EMBL" id="FOBF01000036">
    <property type="protein sequence ID" value="SEN78020.1"/>
    <property type="molecule type" value="Genomic_DNA"/>
</dbReference>
<dbReference type="InterPro" id="IPR029476">
    <property type="entry name" value="DNase_NucA_NucB"/>
</dbReference>
<keyword evidence="4" id="KW-1185">Reference proteome</keyword>
<gene>
    <name evidence="3" type="ORF">SAMN05660976_08305</name>
</gene>
<evidence type="ECO:0000256" key="1">
    <source>
        <dbReference type="SAM" id="MobiDB-lite"/>
    </source>
</evidence>
<organism evidence="3 4">
    <name type="scientific">Nonomuraea pusilla</name>
    <dbReference type="NCBI Taxonomy" id="46177"/>
    <lineage>
        <taxon>Bacteria</taxon>
        <taxon>Bacillati</taxon>
        <taxon>Actinomycetota</taxon>
        <taxon>Actinomycetes</taxon>
        <taxon>Streptosporangiales</taxon>
        <taxon>Streptosporangiaceae</taxon>
        <taxon>Nonomuraea</taxon>
    </lineage>
</organism>
<evidence type="ECO:0000313" key="4">
    <source>
        <dbReference type="Proteomes" id="UP000198953"/>
    </source>
</evidence>
<sequence length="435" mass="48579">FFHGTIDEVRIYNLAQTADQIKNDLNTPITNTATLQQVLPLTTQGVQTAGTKFPYGRFKQVDCQGTRPQRYPTWRWIKNSFNVCYTGRIGEELIVNNVPTGQKWSARISIVVHTYVGHDKGNTAARGESNTDSRQIKVWIRVDSFNPGLFGSDASSRPVSVHVNNSNTCISDKPNGIEDSIYQWTVGGDRVITLTSPKTNFSAPDYFGYCGIQPSVFYPKTTDPEKRIGRLDTERVEFRCDSSPDIKYYSGGCVVWSSRPTWSLNGNEQESEQTAAHIWTALYDSQNTDPKFPGQTKKIPGVLNPADRGCQSRTGCLTRSMSNRRVKDSVANLNYRAAVRECKKLSKAGFTKPSCDEYPFASTHEGSAFAGINFSVAIVEKGDNCSGGSKLKNWYLYNRILEKDPFWVHVTKKGQKPPDDITLPDETDPATECDM</sequence>
<name>A0A1H8JB61_9ACTN</name>
<protein>
    <submittedName>
        <fullName evidence="3">Deoxyribonuclease NucA/NucB</fullName>
    </submittedName>
</protein>